<dbReference type="SMART" id="SM00382">
    <property type="entry name" value="AAA"/>
    <property type="match status" value="1"/>
</dbReference>
<protein>
    <submittedName>
        <fullName evidence="6">ABC transporter ATP-binding protein</fullName>
    </submittedName>
</protein>
<dbReference type="GO" id="GO:0005524">
    <property type="term" value="F:ATP binding"/>
    <property type="evidence" value="ECO:0007669"/>
    <property type="project" value="UniProtKB-KW"/>
</dbReference>
<evidence type="ECO:0000313" key="6">
    <source>
        <dbReference type="EMBL" id="QPC84895.1"/>
    </source>
</evidence>
<feature type="domain" description="ABC transporter" evidence="5">
    <location>
        <begin position="6"/>
        <end position="231"/>
    </location>
</feature>
<dbReference type="InterPro" id="IPR027417">
    <property type="entry name" value="P-loop_NTPase"/>
</dbReference>
<evidence type="ECO:0000259" key="5">
    <source>
        <dbReference type="PROSITE" id="PS50893"/>
    </source>
</evidence>
<dbReference type="InterPro" id="IPR003439">
    <property type="entry name" value="ABC_transporter-like_ATP-bd"/>
</dbReference>
<dbReference type="KEGG" id="pmet:G4Y79_11140"/>
<dbReference type="InterPro" id="IPR017871">
    <property type="entry name" value="ABC_transporter-like_CS"/>
</dbReference>
<evidence type="ECO:0000256" key="4">
    <source>
        <dbReference type="ARBA" id="ARBA00022840"/>
    </source>
</evidence>
<dbReference type="Gene3D" id="3.40.50.300">
    <property type="entry name" value="P-loop containing nucleotide triphosphate hydrolases"/>
    <property type="match status" value="1"/>
</dbReference>
<dbReference type="PROSITE" id="PS00211">
    <property type="entry name" value="ABC_TRANSPORTER_1"/>
    <property type="match status" value="1"/>
</dbReference>
<evidence type="ECO:0000313" key="7">
    <source>
        <dbReference type="Proteomes" id="UP000594468"/>
    </source>
</evidence>
<accession>A0A7S8EDC6</accession>
<organism evidence="6 7">
    <name type="scientific">Phototrophicus methaneseepsis</name>
    <dbReference type="NCBI Taxonomy" id="2710758"/>
    <lineage>
        <taxon>Bacteria</taxon>
        <taxon>Bacillati</taxon>
        <taxon>Chloroflexota</taxon>
        <taxon>Candidatus Thermofontia</taxon>
        <taxon>Phototrophicales</taxon>
        <taxon>Phototrophicaceae</taxon>
        <taxon>Phototrophicus</taxon>
    </lineage>
</organism>
<dbReference type="GO" id="GO:0016887">
    <property type="term" value="F:ATP hydrolysis activity"/>
    <property type="evidence" value="ECO:0007669"/>
    <property type="project" value="InterPro"/>
</dbReference>
<dbReference type="InterPro" id="IPR003593">
    <property type="entry name" value="AAA+_ATPase"/>
</dbReference>
<dbReference type="PANTHER" id="PTHR42798:SF2">
    <property type="entry name" value="ABC TRANSPORTER ATP-BINDING PROTEIN MG467-RELATED"/>
    <property type="match status" value="1"/>
</dbReference>
<sequence>MNNAVISVQNITKDLKMGSQTVHILRGVSFEVYAGEMVSIVGPSGSGKSTLLGIIGGLDTATSGRLTIDGIDVTRMSEGKLTEIRNEKIGFIFQFFNLIPTLTAIENVALPIEFAKNRQYKPRKRARELLDLLGLGDRLNHLPTQLSGGQQQRVAIARALANNPAFILADEPTGNLDTESSDNVLRALQSIRRTANTTIILVTHDAELAERGDRVLTLVDGRIVNEKVNAVPYR</sequence>
<dbReference type="Proteomes" id="UP000594468">
    <property type="component" value="Chromosome"/>
</dbReference>
<proteinExistence type="inferred from homology"/>
<dbReference type="SUPFAM" id="SSF52540">
    <property type="entry name" value="P-loop containing nucleoside triphosphate hydrolases"/>
    <property type="match status" value="1"/>
</dbReference>
<dbReference type="PANTHER" id="PTHR42798">
    <property type="entry name" value="LIPOPROTEIN-RELEASING SYSTEM ATP-BINDING PROTEIN LOLD"/>
    <property type="match status" value="1"/>
</dbReference>
<name>A0A7S8EDC6_9CHLR</name>
<dbReference type="FunFam" id="3.40.50.300:FF:000032">
    <property type="entry name" value="Export ABC transporter ATP-binding protein"/>
    <property type="match status" value="1"/>
</dbReference>
<reference evidence="6 7" key="1">
    <citation type="submission" date="2020-02" db="EMBL/GenBank/DDBJ databases">
        <authorList>
            <person name="Zheng R.K."/>
            <person name="Sun C.M."/>
        </authorList>
    </citation>
    <scope>NUCLEOTIDE SEQUENCE [LARGE SCALE GENOMIC DNA]</scope>
    <source>
        <strain evidence="7">rifampicinis</strain>
    </source>
</reference>
<evidence type="ECO:0000256" key="3">
    <source>
        <dbReference type="ARBA" id="ARBA00022741"/>
    </source>
</evidence>
<evidence type="ECO:0000256" key="1">
    <source>
        <dbReference type="ARBA" id="ARBA00005417"/>
    </source>
</evidence>
<dbReference type="AlphaFoldDB" id="A0A7S8EDC6"/>
<dbReference type="CDD" id="cd03255">
    <property type="entry name" value="ABC_MJ0796_LolCDE_FtsE"/>
    <property type="match status" value="1"/>
</dbReference>
<evidence type="ECO:0000256" key="2">
    <source>
        <dbReference type="ARBA" id="ARBA00022448"/>
    </source>
</evidence>
<dbReference type="InterPro" id="IPR017911">
    <property type="entry name" value="MacB-like_ATP-bd"/>
</dbReference>
<keyword evidence="2" id="KW-0813">Transport</keyword>
<dbReference type="EMBL" id="CP062983">
    <property type="protein sequence ID" value="QPC84895.1"/>
    <property type="molecule type" value="Genomic_DNA"/>
</dbReference>
<dbReference type="RefSeq" id="WP_195172958.1">
    <property type="nucleotide sequence ID" value="NZ_CP062983.1"/>
</dbReference>
<dbReference type="GO" id="GO:0022857">
    <property type="term" value="F:transmembrane transporter activity"/>
    <property type="evidence" value="ECO:0007669"/>
    <property type="project" value="UniProtKB-ARBA"/>
</dbReference>
<keyword evidence="4 6" id="KW-0067">ATP-binding</keyword>
<dbReference type="PROSITE" id="PS50893">
    <property type="entry name" value="ABC_TRANSPORTER_2"/>
    <property type="match status" value="1"/>
</dbReference>
<dbReference type="GO" id="GO:0098796">
    <property type="term" value="C:membrane protein complex"/>
    <property type="evidence" value="ECO:0007669"/>
    <property type="project" value="UniProtKB-ARBA"/>
</dbReference>
<comment type="similarity">
    <text evidence="1">Belongs to the ABC transporter superfamily.</text>
</comment>
<gene>
    <name evidence="6" type="ORF">G4Y79_11140</name>
</gene>
<keyword evidence="7" id="KW-1185">Reference proteome</keyword>
<keyword evidence="3" id="KW-0547">Nucleotide-binding</keyword>
<dbReference type="Pfam" id="PF00005">
    <property type="entry name" value="ABC_tran"/>
    <property type="match status" value="1"/>
</dbReference>